<dbReference type="InterPro" id="IPR022764">
    <property type="entry name" value="Peptidase_S54_rhomboid_dom"/>
</dbReference>
<sequence>MHNFMREAKQQPVTIGLCLLLVGIYIAEVVVSGGLTIGLSTLYDFGGLVTVGVGVDGEWWRLLTAGFIHASLMHILMNTVVIYFIGKILETTLGSIQLATIFILGVLGGSLLSITLGSLNVIYIGASSGAFAMVGAVIYLGLQEKRRGAWVQQMQTMLIFVAMNLLFSLFDPTIGIWGHVGGFIVGLAVTGNLLQSRYAKMTFKNTTMTRIIALLMIITVFLILLTGAFTRLTTFS</sequence>
<feature type="transmembrane region" description="Helical" evidence="7">
    <location>
        <begin position="59"/>
        <end position="86"/>
    </location>
</feature>
<reference evidence="10" key="2">
    <citation type="submission" date="2014-08" db="EMBL/GenBank/DDBJ databases">
        <title>Complete genome of Weissella ceti strain WS74 isolated from diseased rainbow trout in Brazil.</title>
        <authorList>
            <person name="Figueiredo H.C.P."/>
            <person name="Leal C.A.G."/>
            <person name="Pereira F.L."/>
            <person name="Soares S.C."/>
            <person name="Dorella F.A."/>
            <person name="Carvalho A.F."/>
            <person name="Azevedo V.A.C."/>
        </authorList>
    </citation>
    <scope>NUCLEOTIDE SEQUENCE [LARGE SCALE GENOMIC DNA]</scope>
    <source>
        <strain evidence="10">WS74</strain>
    </source>
</reference>
<dbReference type="KEGG" id="wct:WS74_1063"/>
<dbReference type="Gene3D" id="1.20.1540.10">
    <property type="entry name" value="Rhomboid-like"/>
    <property type="match status" value="1"/>
</dbReference>
<dbReference type="GO" id="GO:0016020">
    <property type="term" value="C:membrane"/>
    <property type="evidence" value="ECO:0007669"/>
    <property type="project" value="UniProtKB-SubCell"/>
</dbReference>
<dbReference type="Proteomes" id="UP000029079">
    <property type="component" value="Chromosome"/>
</dbReference>
<gene>
    <name evidence="9" type="ORF">WS74_1063</name>
</gene>
<accession>A0A075U0B9</accession>
<name>A0A075U0B9_9LACO</name>
<dbReference type="STRING" id="759620.WS105_1059"/>
<keyword evidence="9" id="KW-0645">Protease</keyword>
<dbReference type="InterPro" id="IPR050925">
    <property type="entry name" value="Rhomboid_protease_S54"/>
</dbReference>
<keyword evidence="3 7" id="KW-0812">Transmembrane</keyword>
<feature type="transmembrane region" description="Helical" evidence="7">
    <location>
        <begin position="176"/>
        <end position="195"/>
    </location>
</feature>
<evidence type="ECO:0000256" key="6">
    <source>
        <dbReference type="ARBA" id="ARBA00023136"/>
    </source>
</evidence>
<feature type="transmembrane region" description="Helical" evidence="7">
    <location>
        <begin position="12"/>
        <end position="39"/>
    </location>
</feature>
<keyword evidence="5 7" id="KW-1133">Transmembrane helix</keyword>
<evidence type="ECO:0000313" key="9">
    <source>
        <dbReference type="EMBL" id="AIM63314.1"/>
    </source>
</evidence>
<dbReference type="AlphaFoldDB" id="A0A075U0B9"/>
<dbReference type="KEGG" id="wci:WS105_1059"/>
<evidence type="ECO:0000256" key="4">
    <source>
        <dbReference type="ARBA" id="ARBA00022801"/>
    </source>
</evidence>
<dbReference type="InterPro" id="IPR035952">
    <property type="entry name" value="Rhomboid-like_sf"/>
</dbReference>
<dbReference type="PANTHER" id="PTHR43731">
    <property type="entry name" value="RHOMBOID PROTEASE"/>
    <property type="match status" value="1"/>
</dbReference>
<feature type="domain" description="Peptidase S54 rhomboid" evidence="8">
    <location>
        <begin position="57"/>
        <end position="191"/>
    </location>
</feature>
<evidence type="ECO:0000256" key="7">
    <source>
        <dbReference type="SAM" id="Phobius"/>
    </source>
</evidence>
<reference evidence="9 10" key="1">
    <citation type="journal article" date="2014" name="Genome Announc.">
        <title>Complete Genome Sequences of Fish Pathogenic Weissella ceti Strains WS74 and WS105.</title>
        <authorList>
            <person name="Figueiredo H.C."/>
            <person name="Leal C.A."/>
            <person name="Dorella F.A."/>
            <person name="Carvalho A.F."/>
            <person name="Soares S.C."/>
            <person name="Pereira F.L."/>
            <person name="Azevedo V.A."/>
        </authorList>
    </citation>
    <scope>NUCLEOTIDE SEQUENCE [LARGE SCALE GENOMIC DNA]</scope>
    <source>
        <strain evidence="9 10">WS74</strain>
    </source>
</reference>
<proteinExistence type="inferred from homology"/>
<dbReference type="EMBL" id="CP009223">
    <property type="protein sequence ID" value="AIM63314.1"/>
    <property type="molecule type" value="Genomic_DNA"/>
</dbReference>
<dbReference type="GO" id="GO:0004252">
    <property type="term" value="F:serine-type endopeptidase activity"/>
    <property type="evidence" value="ECO:0007669"/>
    <property type="project" value="InterPro"/>
</dbReference>
<dbReference type="PATRIC" id="fig|759620.7.peg.1022"/>
<dbReference type="GO" id="GO:0006508">
    <property type="term" value="P:proteolysis"/>
    <property type="evidence" value="ECO:0007669"/>
    <property type="project" value="UniProtKB-KW"/>
</dbReference>
<dbReference type="KEGG" id="wce:WS08_0997"/>
<evidence type="ECO:0000256" key="2">
    <source>
        <dbReference type="ARBA" id="ARBA00009045"/>
    </source>
</evidence>
<evidence type="ECO:0000259" key="8">
    <source>
        <dbReference type="Pfam" id="PF01694"/>
    </source>
</evidence>
<dbReference type="PANTHER" id="PTHR43731:SF14">
    <property type="entry name" value="PRESENILIN-ASSOCIATED RHOMBOID-LIKE PROTEIN, MITOCHONDRIAL"/>
    <property type="match status" value="1"/>
</dbReference>
<comment type="subcellular location">
    <subcellularLocation>
        <location evidence="1">Membrane</location>
        <topology evidence="1">Multi-pass membrane protein</topology>
    </subcellularLocation>
</comment>
<comment type="similarity">
    <text evidence="2">Belongs to the peptidase S54 family.</text>
</comment>
<keyword evidence="4" id="KW-0378">Hydrolase</keyword>
<evidence type="ECO:0000256" key="1">
    <source>
        <dbReference type="ARBA" id="ARBA00004141"/>
    </source>
</evidence>
<evidence type="ECO:0000256" key="3">
    <source>
        <dbReference type="ARBA" id="ARBA00022692"/>
    </source>
</evidence>
<dbReference type="OrthoDB" id="9813074at2"/>
<feature type="transmembrane region" description="Helical" evidence="7">
    <location>
        <begin position="98"/>
        <end position="116"/>
    </location>
</feature>
<dbReference type="RefSeq" id="WP_009496178.1">
    <property type="nucleotide sequence ID" value="NZ_CP009223.1"/>
</dbReference>
<feature type="transmembrane region" description="Helical" evidence="7">
    <location>
        <begin position="154"/>
        <end position="170"/>
    </location>
</feature>
<feature type="transmembrane region" description="Helical" evidence="7">
    <location>
        <begin position="207"/>
        <end position="229"/>
    </location>
</feature>
<dbReference type="Pfam" id="PF01694">
    <property type="entry name" value="Rhomboid"/>
    <property type="match status" value="1"/>
</dbReference>
<protein>
    <submittedName>
        <fullName evidence="9">Membrane-associated serine protease</fullName>
    </submittedName>
</protein>
<feature type="transmembrane region" description="Helical" evidence="7">
    <location>
        <begin position="122"/>
        <end position="142"/>
    </location>
</feature>
<evidence type="ECO:0000256" key="5">
    <source>
        <dbReference type="ARBA" id="ARBA00022989"/>
    </source>
</evidence>
<keyword evidence="10" id="KW-1185">Reference proteome</keyword>
<evidence type="ECO:0000313" key="10">
    <source>
        <dbReference type="Proteomes" id="UP000029079"/>
    </source>
</evidence>
<organism evidence="9 10">
    <name type="scientific">Weissella ceti</name>
    <dbReference type="NCBI Taxonomy" id="759620"/>
    <lineage>
        <taxon>Bacteria</taxon>
        <taxon>Bacillati</taxon>
        <taxon>Bacillota</taxon>
        <taxon>Bacilli</taxon>
        <taxon>Lactobacillales</taxon>
        <taxon>Lactobacillaceae</taxon>
        <taxon>Weissella</taxon>
    </lineage>
</organism>
<keyword evidence="6 7" id="KW-0472">Membrane</keyword>
<dbReference type="SUPFAM" id="SSF144091">
    <property type="entry name" value="Rhomboid-like"/>
    <property type="match status" value="1"/>
</dbReference>